<feature type="transmembrane region" description="Helical" evidence="8">
    <location>
        <begin position="202"/>
        <end position="219"/>
    </location>
</feature>
<keyword evidence="11" id="KW-1185">Reference proteome</keyword>
<dbReference type="InterPro" id="IPR004869">
    <property type="entry name" value="MMPL_dom"/>
</dbReference>
<keyword evidence="5 8" id="KW-1133">Transmembrane helix</keyword>
<feature type="transmembrane region" description="Helical" evidence="8">
    <location>
        <begin position="304"/>
        <end position="321"/>
    </location>
</feature>
<feature type="transmembrane region" description="Helical" evidence="8">
    <location>
        <begin position="333"/>
        <end position="356"/>
    </location>
</feature>
<dbReference type="Gene3D" id="1.20.1640.10">
    <property type="entry name" value="Multidrug efflux transporter AcrB transmembrane domain"/>
    <property type="match status" value="2"/>
</dbReference>
<evidence type="ECO:0000313" key="10">
    <source>
        <dbReference type="EMBL" id="WIM88718.1"/>
    </source>
</evidence>
<comment type="similarity">
    <text evidence="2">Belongs to the resistance-nodulation-cell division (RND) (TC 2.A.6) family. MmpL subfamily.</text>
</comment>
<feature type="transmembrane region" description="Helical" evidence="8">
    <location>
        <begin position="855"/>
        <end position="880"/>
    </location>
</feature>
<dbReference type="RefSeq" id="WP_285189047.1">
    <property type="nucleotide sequence ID" value="NZ_CP126981.1"/>
</dbReference>
<feature type="transmembrane region" description="Helical" evidence="8">
    <location>
        <begin position="886"/>
        <end position="906"/>
    </location>
</feature>
<protein>
    <submittedName>
        <fullName evidence="10">RND family transporter</fullName>
    </submittedName>
</protein>
<dbReference type="PROSITE" id="PS50156">
    <property type="entry name" value="SSD"/>
    <property type="match status" value="1"/>
</dbReference>
<dbReference type="Proteomes" id="UP001236585">
    <property type="component" value="Chromosome"/>
</dbReference>
<evidence type="ECO:0000256" key="7">
    <source>
        <dbReference type="SAM" id="MobiDB-lite"/>
    </source>
</evidence>
<feature type="transmembrane region" description="Helical" evidence="8">
    <location>
        <begin position="29"/>
        <end position="53"/>
    </location>
</feature>
<dbReference type="Pfam" id="PF03176">
    <property type="entry name" value="MMPL"/>
    <property type="match status" value="2"/>
</dbReference>
<accession>A0ABY8W2S0</accession>
<gene>
    <name evidence="10" type="ORF">PT015_04285</name>
</gene>
<evidence type="ECO:0000256" key="4">
    <source>
        <dbReference type="ARBA" id="ARBA00022692"/>
    </source>
</evidence>
<keyword evidence="3" id="KW-1003">Cell membrane</keyword>
<feature type="transmembrane region" description="Helical" evidence="8">
    <location>
        <begin position="386"/>
        <end position="407"/>
    </location>
</feature>
<dbReference type="PANTHER" id="PTHR33406">
    <property type="entry name" value="MEMBRANE PROTEIN MJ1562-RELATED"/>
    <property type="match status" value="1"/>
</dbReference>
<evidence type="ECO:0000256" key="1">
    <source>
        <dbReference type="ARBA" id="ARBA00004651"/>
    </source>
</evidence>
<keyword evidence="4 8" id="KW-0812">Transmembrane</keyword>
<evidence type="ECO:0000256" key="8">
    <source>
        <dbReference type="SAM" id="Phobius"/>
    </source>
</evidence>
<feature type="compositionally biased region" description="Acidic residues" evidence="7">
    <location>
        <begin position="1035"/>
        <end position="1047"/>
    </location>
</feature>
<proteinExistence type="inferred from homology"/>
<keyword evidence="6 8" id="KW-0472">Membrane</keyword>
<dbReference type="EMBL" id="CP126981">
    <property type="protein sequence ID" value="WIM88718.1"/>
    <property type="molecule type" value="Genomic_DNA"/>
</dbReference>
<reference evidence="10 11" key="1">
    <citation type="journal article" date="2023" name="Microbiol. Resour. Announc.">
        <title>Complete Genome Sequence of Mycobacterium wuenschmanii, a novel Nontuberculous Mycobacterium Isolated from a captive population of Amazon Milk Frogs.</title>
        <authorList>
            <person name="Hicks J."/>
            <person name="Zeineldin M."/>
            <person name="Ward H."/>
            <person name="Wuenschmann A."/>
            <person name="Camp P."/>
            <person name="Farrell D."/>
            <person name="Lehman K."/>
            <person name="Thacker T."/>
            <person name="Cuthbert E."/>
        </authorList>
    </citation>
    <scope>NUCLEOTIDE SEQUENCE [LARGE SCALE GENOMIC DNA]</scope>
    <source>
        <strain evidence="10 11">Wuenschmanii</strain>
    </source>
</reference>
<evidence type="ECO:0000256" key="2">
    <source>
        <dbReference type="ARBA" id="ARBA00010157"/>
    </source>
</evidence>
<evidence type="ECO:0000256" key="5">
    <source>
        <dbReference type="ARBA" id="ARBA00022989"/>
    </source>
</evidence>
<feature type="transmembrane region" description="Helical" evidence="8">
    <location>
        <begin position="829"/>
        <end position="848"/>
    </location>
</feature>
<evidence type="ECO:0000256" key="6">
    <source>
        <dbReference type="ARBA" id="ARBA00023136"/>
    </source>
</evidence>
<evidence type="ECO:0000259" key="9">
    <source>
        <dbReference type="PROSITE" id="PS50156"/>
    </source>
</evidence>
<evidence type="ECO:0000256" key="3">
    <source>
        <dbReference type="ARBA" id="ARBA00022475"/>
    </source>
</evidence>
<comment type="subcellular location">
    <subcellularLocation>
        <location evidence="1">Cell membrane</location>
        <topology evidence="1">Multi-pass membrane protein</topology>
    </subcellularLocation>
</comment>
<dbReference type="InterPro" id="IPR050545">
    <property type="entry name" value="Mycobact_MmpL"/>
</dbReference>
<dbReference type="InterPro" id="IPR004707">
    <property type="entry name" value="MmpL_fam"/>
</dbReference>
<feature type="transmembrane region" description="Helical" evidence="8">
    <location>
        <begin position="225"/>
        <end position="251"/>
    </location>
</feature>
<feature type="domain" description="SSD" evidence="9">
    <location>
        <begin position="229"/>
        <end position="355"/>
    </location>
</feature>
<dbReference type="SUPFAM" id="SSF82866">
    <property type="entry name" value="Multidrug efflux transporter AcrB transmembrane domain"/>
    <property type="match status" value="2"/>
</dbReference>
<feature type="region of interest" description="Disordered" evidence="7">
    <location>
        <begin position="1029"/>
        <end position="1064"/>
    </location>
</feature>
<organism evidence="10 11">
    <name type="scientific">Candidatus Mycobacterium wuenschmannii</name>
    <dbReference type="NCBI Taxonomy" id="3027808"/>
    <lineage>
        <taxon>Bacteria</taxon>
        <taxon>Bacillati</taxon>
        <taxon>Actinomycetota</taxon>
        <taxon>Actinomycetes</taxon>
        <taxon>Mycobacteriales</taxon>
        <taxon>Mycobacteriaceae</taxon>
        <taxon>Mycobacterium</taxon>
    </lineage>
</organism>
<evidence type="ECO:0000313" key="11">
    <source>
        <dbReference type="Proteomes" id="UP001236585"/>
    </source>
</evidence>
<sequence>MSPRTDVIDPPAATGVYPKLGRVVTRHPFMVIALWLALAAGVSLGLPPLAVVIGQKQAQIMPDDAPMMVAAREMVAAFHDKGTDNVVLAVLTDDKDLSPADEATYRTLVEKLRQDTADVVSLQDFLGSPEVREVLSSKDKKAWYLPIALAGHAGSAEGGVAFQNASKLIKQTVSGSTLTAHLAGPAATAADLTMISERDMHVIEIGTGIMVLLILLIVYRNPLTLLMPLITIGISLVTAQGVLAGLALLGLGVSAQTMVFMSGIVYGAGTDYAVFLISRYHDYVRLGEDSDQAIRHALGSIGKVIAASAATVAVTFVAMVFTKLPVFSTVGPALAIAVTVAFLAAVTVLPAIMTLAGRRGWIKPRRELTTRFWRTSGVRIVRRPRIHLVASLLILITLAVCSGYAHYNYDDRKTLPSSVESAAGYDVMAQHFPLDTIIPQYLFIQSPRDMRDPKMLADLEQMAQRVSQLSNVAMVRGITRPTGESLEQARLAWQAGEVGNKLGDASQQINGHTGDLDTMTDGANQLANALGDLRSQVDQALPNITGLVDSLTFLQKNFGGQKVLNQLDDAAKLITDMHKLGQNLDLNIVDVNNVASLARPILNALDATPVCSLDPNCVTARAQLQRIADAHESGELTSVAELSKKLESAQGTDTLGATTDKLKQLVNQLNSATQVLGGGGLSAKLAYLQNGANQLADGSRKLADAVALLVGQTKEMGAGLNDASGFLMAMKNGANAPPMAGFFIPPQVLTRDDFKKAAGIFVSPDGHAARYLVQTKLNPFSIAAMDQVNSILDTARQAQPNTTLADARVSMAGISVGLRDTRDYYNKDFNFIIITTVVIVFLILIGLLRAIVAPLYLICSVILSYLSALGIGTIVFQFGLHQELHWTVPGLTFIILVAVGADYNLLLISRIRDESTHGIRVGVIRTVGATGGVITAAGLIFAASMFGLLFASITMMVQAGFVLGTGILLDTFLVRTVTVPAIATLVGKGNWWPSRSHSRKRLARPRRSRLARLRSRVTPTFAAKRRLAKQLAAEAPDEAPDVPETDETSIPPAENRRATEPPRAVVAVALNRRVGGRLDR</sequence>
<dbReference type="InterPro" id="IPR000731">
    <property type="entry name" value="SSD"/>
</dbReference>
<feature type="transmembrane region" description="Helical" evidence="8">
    <location>
        <begin position="927"/>
        <end position="952"/>
    </location>
</feature>
<dbReference type="PANTHER" id="PTHR33406:SF6">
    <property type="entry name" value="MEMBRANE PROTEIN YDGH-RELATED"/>
    <property type="match status" value="1"/>
</dbReference>
<name>A0ABY8W2S0_9MYCO</name>
<dbReference type="NCBIfam" id="TIGR00833">
    <property type="entry name" value="actII"/>
    <property type="match status" value="1"/>
</dbReference>